<dbReference type="Gene3D" id="3.40.50.1820">
    <property type="entry name" value="alpha/beta hydrolase"/>
    <property type="match status" value="2"/>
</dbReference>
<gene>
    <name evidence="6" type="ORF">MYCGRDRAFT_110435</name>
</gene>
<keyword evidence="7" id="KW-1185">Reference proteome</keyword>
<dbReference type="KEGG" id="ztr:MYCGRDRAFT_110435"/>
<feature type="domain" description="Peptidase S9 prolyl oligopeptidase catalytic" evidence="5">
    <location>
        <begin position="457"/>
        <end position="511"/>
    </location>
</feature>
<feature type="domain" description="Peptidase S9 prolyl oligopeptidase catalytic" evidence="5">
    <location>
        <begin position="517"/>
        <end position="657"/>
    </location>
</feature>
<reference evidence="6 7" key="1">
    <citation type="journal article" date="2011" name="PLoS Genet.">
        <title>Finished genome of the fungal wheat pathogen Mycosphaerella graminicola reveals dispensome structure, chromosome plasticity, and stealth pathogenesis.</title>
        <authorList>
            <person name="Goodwin S.B."/>
            <person name="Ben M'barek S."/>
            <person name="Dhillon B."/>
            <person name="Wittenberg A.H.J."/>
            <person name="Crane C.F."/>
            <person name="Hane J.K."/>
            <person name="Foster A.J."/>
            <person name="Van der Lee T.A.J."/>
            <person name="Grimwood J."/>
            <person name="Aerts A."/>
            <person name="Antoniw J."/>
            <person name="Bailey A."/>
            <person name="Bluhm B."/>
            <person name="Bowler J."/>
            <person name="Bristow J."/>
            <person name="van der Burgt A."/>
            <person name="Canto-Canche B."/>
            <person name="Churchill A.C.L."/>
            <person name="Conde-Ferraez L."/>
            <person name="Cools H.J."/>
            <person name="Coutinho P.M."/>
            <person name="Csukai M."/>
            <person name="Dehal P."/>
            <person name="De Wit P."/>
            <person name="Donzelli B."/>
            <person name="van de Geest H.C."/>
            <person name="van Ham R.C.H.J."/>
            <person name="Hammond-Kosack K.E."/>
            <person name="Henrissat B."/>
            <person name="Kilian A."/>
            <person name="Kobayashi A.K."/>
            <person name="Koopmann E."/>
            <person name="Kourmpetis Y."/>
            <person name="Kuzniar A."/>
            <person name="Lindquist E."/>
            <person name="Lombard V."/>
            <person name="Maliepaard C."/>
            <person name="Martins N."/>
            <person name="Mehrabi R."/>
            <person name="Nap J.P.H."/>
            <person name="Ponomarenko A."/>
            <person name="Rudd J.J."/>
            <person name="Salamov A."/>
            <person name="Schmutz J."/>
            <person name="Schouten H.J."/>
            <person name="Shapiro H."/>
            <person name="Stergiopoulos I."/>
            <person name="Torriani S.F.F."/>
            <person name="Tu H."/>
            <person name="de Vries R.P."/>
            <person name="Waalwijk C."/>
            <person name="Ware S.B."/>
            <person name="Wiebenga A."/>
            <person name="Zwiers L.-H."/>
            <person name="Oliver R.P."/>
            <person name="Grigoriev I.V."/>
            <person name="Kema G.H.J."/>
        </authorList>
    </citation>
    <scope>NUCLEOTIDE SEQUENCE [LARGE SCALE GENOMIC DNA]</scope>
    <source>
        <strain evidence="7">CBS 115943 / IPO323</strain>
    </source>
</reference>
<evidence type="ECO:0000256" key="2">
    <source>
        <dbReference type="ARBA" id="ARBA00022801"/>
    </source>
</evidence>
<dbReference type="InterPro" id="IPR001375">
    <property type="entry name" value="Peptidase_S9_cat"/>
</dbReference>
<dbReference type="GeneID" id="13402814"/>
<dbReference type="PANTHER" id="PTHR42776">
    <property type="entry name" value="SERINE PEPTIDASE S9 FAMILY MEMBER"/>
    <property type="match status" value="1"/>
</dbReference>
<evidence type="ECO:0000256" key="4">
    <source>
        <dbReference type="ARBA" id="ARBA00032829"/>
    </source>
</evidence>
<dbReference type="Pfam" id="PF07676">
    <property type="entry name" value="PD40"/>
    <property type="match status" value="2"/>
</dbReference>
<comment type="similarity">
    <text evidence="1">Belongs to the peptidase S9C family.</text>
</comment>
<protein>
    <recommendedName>
        <fullName evidence="4">Dipeptidyl-peptidase V</fullName>
    </recommendedName>
</protein>
<dbReference type="AlphaFoldDB" id="F9XHJ9"/>
<dbReference type="SUPFAM" id="SSF53474">
    <property type="entry name" value="alpha/beta-Hydrolases"/>
    <property type="match status" value="1"/>
</dbReference>
<evidence type="ECO:0000313" key="7">
    <source>
        <dbReference type="Proteomes" id="UP000008062"/>
    </source>
</evidence>
<dbReference type="SUPFAM" id="SSF82171">
    <property type="entry name" value="DPP6 N-terminal domain-like"/>
    <property type="match status" value="1"/>
</dbReference>
<keyword evidence="2" id="KW-0378">Hydrolase</keyword>
<accession>F9XHJ9</accession>
<dbReference type="Gene3D" id="2.120.10.30">
    <property type="entry name" value="TolB, C-terminal domain"/>
    <property type="match status" value="2"/>
</dbReference>
<evidence type="ECO:0000256" key="3">
    <source>
        <dbReference type="ARBA" id="ARBA00022825"/>
    </source>
</evidence>
<dbReference type="eggNOG" id="KOG2100">
    <property type="taxonomic scope" value="Eukaryota"/>
</dbReference>
<evidence type="ECO:0000259" key="5">
    <source>
        <dbReference type="Pfam" id="PF00326"/>
    </source>
</evidence>
<dbReference type="InterPro" id="IPR029058">
    <property type="entry name" value="AB_hydrolase_fold"/>
</dbReference>
<dbReference type="Pfam" id="PF00326">
    <property type="entry name" value="Peptidase_S9"/>
    <property type="match status" value="2"/>
</dbReference>
<dbReference type="InterPro" id="IPR011659">
    <property type="entry name" value="WD40"/>
</dbReference>
<dbReference type="Proteomes" id="UP000008062">
    <property type="component" value="Chromosome 8"/>
</dbReference>
<proteinExistence type="inferred from homology"/>
<dbReference type="InParanoid" id="F9XHJ9"/>
<dbReference type="EMBL" id="CM001203">
    <property type="protein sequence ID" value="EGP85384.1"/>
    <property type="molecule type" value="Genomic_DNA"/>
</dbReference>
<evidence type="ECO:0000256" key="1">
    <source>
        <dbReference type="ARBA" id="ARBA00010040"/>
    </source>
</evidence>
<dbReference type="GO" id="GO:0004252">
    <property type="term" value="F:serine-type endopeptidase activity"/>
    <property type="evidence" value="ECO:0007669"/>
    <property type="project" value="TreeGrafter"/>
</dbReference>
<keyword evidence="3" id="KW-0720">Serine protease</keyword>
<dbReference type="HOGENOM" id="CLU_008615_2_0_1"/>
<name>F9XHJ9_ZYMTI</name>
<dbReference type="GO" id="GO:0006508">
    <property type="term" value="P:proteolysis"/>
    <property type="evidence" value="ECO:0007669"/>
    <property type="project" value="InterPro"/>
</dbReference>
<dbReference type="OMA" id="AVMGWSN"/>
<dbReference type="PANTHER" id="PTHR42776:SF27">
    <property type="entry name" value="DIPEPTIDYL PEPTIDASE FAMILY MEMBER 6"/>
    <property type="match status" value="1"/>
</dbReference>
<dbReference type="OrthoDB" id="43744at2759"/>
<sequence>MARKKALITSLCDLEIPNTIAFSPNAQQVLYSTNLTWMHRQGKLPVSTLWLAETGKAKSARQITSGLSKDHIPRWNPDGRSIAFVSDRARAGERWAIYALNIRQSVVEGEAFPLTDIENERPISQFEFSSDGTTIAYLSADEKTKEQKDREEEGDDVQVWGEDLAYVRLRTVNVQTKQVSRAGVEHQRHVTGFSWSPDGKRIAFTDTTSPNIEEPYLRGSRIAVLTVKDQTVKDICTIPNAVTDLTWAADGQLYFISGTPIDKVCAGATVYAVSPDSGVEGDVEANDKPWTRVAFGYDDTAVGLLNVGGKVLVKSQKGMEDQLCLLSNESLLTNVVVIYSKAEELQAFGAIFPPGNNEILLATASSSVNQPVEVYSTTTSSGHSIQLSSHGAAFQGQTFGSSEFISCRSADDEVDLDGVFLRPDPAPAGFEGHAPTLVLIHGGPTSRNTNAFNTLYYFWTPYLLRLGYSILLPNYRGSTGRGEAFAGWSLRGVGKVDYEDVIALTDHAINTRNGSLQPWKFRASIPLAGITETDTMALTSDLGASLETELNGGNAVWNCQKDDTRNRQASALWEVQAAVDRSTKTGAMVIPPILILHGEKDERCPITQAWGMRRALEAHGLEHQFVTYPRQAHIFSERKFWIDLALRIGDWTEKYIGPGVSVDGPGIVLLSHLSIYMHGYQKVSCHLPARQLWLIVNRTCT</sequence>
<organism evidence="6 7">
    <name type="scientific">Zymoseptoria tritici (strain CBS 115943 / IPO323)</name>
    <name type="common">Speckled leaf blotch fungus</name>
    <name type="synonym">Septoria tritici</name>
    <dbReference type="NCBI Taxonomy" id="336722"/>
    <lineage>
        <taxon>Eukaryota</taxon>
        <taxon>Fungi</taxon>
        <taxon>Dikarya</taxon>
        <taxon>Ascomycota</taxon>
        <taxon>Pezizomycotina</taxon>
        <taxon>Dothideomycetes</taxon>
        <taxon>Dothideomycetidae</taxon>
        <taxon>Mycosphaerellales</taxon>
        <taxon>Mycosphaerellaceae</taxon>
        <taxon>Zymoseptoria</taxon>
    </lineage>
</organism>
<keyword evidence="3" id="KW-0645">Protease</keyword>
<dbReference type="InterPro" id="IPR011042">
    <property type="entry name" value="6-blade_b-propeller_TolB-like"/>
</dbReference>
<evidence type="ECO:0000313" key="6">
    <source>
        <dbReference type="EMBL" id="EGP85384.1"/>
    </source>
</evidence>
<dbReference type="RefSeq" id="XP_003850408.1">
    <property type="nucleotide sequence ID" value="XM_003850360.1"/>
</dbReference>